<evidence type="ECO:0000256" key="2">
    <source>
        <dbReference type="ARBA" id="ARBA00023186"/>
    </source>
</evidence>
<dbReference type="RefSeq" id="WP_252795500.1">
    <property type="nucleotide sequence ID" value="NZ_CP097121.1"/>
</dbReference>
<dbReference type="SUPFAM" id="SSF51064">
    <property type="entry name" value="Head domain of nucleotide exchange factor GrpE"/>
    <property type="match status" value="1"/>
</dbReference>
<gene>
    <name evidence="3 7" type="primary">grpE</name>
    <name evidence="7" type="ORF">M3M37_02030</name>
</gene>
<dbReference type="Gene3D" id="2.30.22.10">
    <property type="entry name" value="Head domain of nucleotide exchange factor GrpE"/>
    <property type="match status" value="1"/>
</dbReference>
<feature type="region of interest" description="Disordered" evidence="6">
    <location>
        <begin position="1"/>
        <end position="41"/>
    </location>
</feature>
<dbReference type="Gene3D" id="3.90.20.20">
    <property type="match status" value="1"/>
</dbReference>
<keyword evidence="2 3" id="KW-0143">Chaperone</keyword>
<dbReference type="NCBIfam" id="NF010759">
    <property type="entry name" value="PRK14162.1"/>
    <property type="match status" value="1"/>
</dbReference>
<comment type="subcellular location">
    <subcellularLocation>
        <location evidence="3">Cytoplasm</location>
    </subcellularLocation>
</comment>
<evidence type="ECO:0000313" key="7">
    <source>
        <dbReference type="EMBL" id="USS91010.1"/>
    </source>
</evidence>
<sequence>MAKEKETKATKKEQPAGQQKPATKQAADEQPKTDVATEQTEKLQAEVAKLQEQLDGAQNDYLRSQAEIQNMQKRNQKEVSEMAKYGPQQLAKDIVPALDDLTRALDVQVDDESGQQLKTGIEMVVKHLDKALTDNDIHAVDEVGVQFDPEIHQAVQTVPASDEHPADTVVQVLQTGYRLADRVIRPAMVIVAQ</sequence>
<keyword evidence="8" id="KW-1185">Reference proteome</keyword>
<evidence type="ECO:0000256" key="3">
    <source>
        <dbReference type="HAMAP-Rule" id="MF_01151"/>
    </source>
</evidence>
<accession>A0ABY5BWY9</accession>
<evidence type="ECO:0000256" key="6">
    <source>
        <dbReference type="SAM" id="MobiDB-lite"/>
    </source>
</evidence>
<comment type="function">
    <text evidence="3 4">Participates actively in the response to hyperosmotic and heat shock by preventing the aggregation of stress-denatured proteins, in association with DnaK and GrpE. It is the nucleotide exchange factor for DnaK and may function as a thermosensor. Unfolded proteins bind initially to DnaJ; upon interaction with the DnaJ-bound protein, DnaK hydrolyzes its bound ATP, resulting in the formation of a stable complex. GrpE releases ADP from DnaK; ATP binding to DnaK triggers the release of the substrate protein, thus completing the reaction cycle. Several rounds of ATP-dependent interactions between DnaJ, DnaK and GrpE are required for fully efficient folding.</text>
</comment>
<reference evidence="7" key="1">
    <citation type="submission" date="2022-05" db="EMBL/GenBank/DDBJ databases">
        <authorList>
            <person name="Oliphant S.A."/>
            <person name="Watson-Haigh N.S."/>
            <person name="Sumby K.M."/>
            <person name="Gardner J.M."/>
            <person name="Jiranek V."/>
        </authorList>
    </citation>
    <scope>NUCLEOTIDE SEQUENCE</scope>
    <source>
        <strain evidence="7">KI4_A6</strain>
    </source>
</reference>
<dbReference type="EMBL" id="CP097121">
    <property type="protein sequence ID" value="USS91010.1"/>
    <property type="molecule type" value="Genomic_DNA"/>
</dbReference>
<evidence type="ECO:0000256" key="5">
    <source>
        <dbReference type="RuleBase" id="RU004478"/>
    </source>
</evidence>
<dbReference type="NCBIfam" id="NF010738">
    <property type="entry name" value="PRK14140.1"/>
    <property type="match status" value="1"/>
</dbReference>
<dbReference type="PROSITE" id="PS01071">
    <property type="entry name" value="GRPE"/>
    <property type="match status" value="1"/>
</dbReference>
<dbReference type="PANTHER" id="PTHR21237:SF23">
    <property type="entry name" value="GRPE PROTEIN HOMOLOG, MITOCHONDRIAL"/>
    <property type="match status" value="1"/>
</dbReference>
<organism evidence="7 8">
    <name type="scientific">Fructilactobacillus carniphilus</name>
    <dbReference type="NCBI Taxonomy" id="2940297"/>
    <lineage>
        <taxon>Bacteria</taxon>
        <taxon>Bacillati</taxon>
        <taxon>Bacillota</taxon>
        <taxon>Bacilli</taxon>
        <taxon>Lactobacillales</taxon>
        <taxon>Lactobacillaceae</taxon>
        <taxon>Fructilactobacillus</taxon>
    </lineage>
</organism>
<keyword evidence="3 4" id="KW-0346">Stress response</keyword>
<dbReference type="InterPro" id="IPR009012">
    <property type="entry name" value="GrpE_head"/>
</dbReference>
<name>A0ABY5BWY9_9LACO</name>
<evidence type="ECO:0000256" key="1">
    <source>
        <dbReference type="ARBA" id="ARBA00009054"/>
    </source>
</evidence>
<comment type="similarity">
    <text evidence="1 3 5">Belongs to the GrpE family.</text>
</comment>
<dbReference type="PANTHER" id="PTHR21237">
    <property type="entry name" value="GRPE PROTEIN"/>
    <property type="match status" value="1"/>
</dbReference>
<dbReference type="SUPFAM" id="SSF58014">
    <property type="entry name" value="Coiled-coil domain of nucleotide exchange factor GrpE"/>
    <property type="match status" value="1"/>
</dbReference>
<protein>
    <recommendedName>
        <fullName evidence="3 4">Protein GrpE</fullName>
    </recommendedName>
    <alternativeName>
        <fullName evidence="3">HSP-70 cofactor</fullName>
    </alternativeName>
</protein>
<evidence type="ECO:0000313" key="8">
    <source>
        <dbReference type="Proteomes" id="UP001056164"/>
    </source>
</evidence>
<proteinExistence type="inferred from homology"/>
<evidence type="ECO:0000256" key="4">
    <source>
        <dbReference type="RuleBase" id="RU000639"/>
    </source>
</evidence>
<dbReference type="CDD" id="cd00446">
    <property type="entry name" value="GrpE"/>
    <property type="match status" value="1"/>
</dbReference>
<dbReference type="HAMAP" id="MF_01151">
    <property type="entry name" value="GrpE"/>
    <property type="match status" value="1"/>
</dbReference>
<dbReference type="Proteomes" id="UP001056164">
    <property type="component" value="Chromosome"/>
</dbReference>
<keyword evidence="3" id="KW-0963">Cytoplasm</keyword>
<dbReference type="InterPro" id="IPR000740">
    <property type="entry name" value="GrpE"/>
</dbReference>
<comment type="subunit">
    <text evidence="3">Homodimer.</text>
</comment>
<dbReference type="InterPro" id="IPR013805">
    <property type="entry name" value="GrpE_CC"/>
</dbReference>
<dbReference type="Pfam" id="PF01025">
    <property type="entry name" value="GrpE"/>
    <property type="match status" value="1"/>
</dbReference>
<dbReference type="PRINTS" id="PR00773">
    <property type="entry name" value="GRPEPROTEIN"/>
</dbReference>
<feature type="compositionally biased region" description="Basic and acidic residues" evidence="6">
    <location>
        <begin position="1"/>
        <end position="14"/>
    </location>
</feature>